<name>A0A1E1MM57_RHYSE</name>
<dbReference type="GO" id="GO:0016747">
    <property type="term" value="F:acyltransferase activity, transferring groups other than amino-acyl groups"/>
    <property type="evidence" value="ECO:0007669"/>
    <property type="project" value="InterPro"/>
</dbReference>
<dbReference type="InterPro" id="IPR016181">
    <property type="entry name" value="Acyl_CoA_acyltransferase"/>
</dbReference>
<feature type="domain" description="N-acetyltransferase" evidence="3">
    <location>
        <begin position="44"/>
        <end position="199"/>
    </location>
</feature>
<dbReference type="InterPro" id="IPR000182">
    <property type="entry name" value="GNAT_dom"/>
</dbReference>
<keyword evidence="1" id="KW-0808">Transferase</keyword>
<dbReference type="SUPFAM" id="SSF55729">
    <property type="entry name" value="Acyl-CoA N-acyltransferases (Nat)"/>
    <property type="match status" value="2"/>
</dbReference>
<keyword evidence="2" id="KW-0012">Acyltransferase</keyword>
<dbReference type="Pfam" id="PF13508">
    <property type="entry name" value="Acetyltransf_7"/>
    <property type="match status" value="1"/>
</dbReference>
<dbReference type="InterPro" id="IPR050680">
    <property type="entry name" value="YpeA/RimI_acetyltransf"/>
</dbReference>
<accession>A0A1E1MM57</accession>
<sequence>MDEIQNYVTMYEPILPAFKSAMDVIFGITTPIGALPVGSVPKIHHIRRLSKSDEEISRLWNLWQKIFPKWPVELKRLATNIRGEHSHHFIHEKGFVMSYIFSLDGINHGKITAVGVLPEYQGHGLGTALLAKAREALLEGTQLKSLQLGSVFPHFWPGVPIDFPQETKDFLLHRFKLYPGFRKPIEPTARDFYRDITGDIAPPDGWVEAYEQLAAASQHHEAMVAFDAETNAQVGWTLMCSPSAVVIDDFAFINLLPTKEKTGLIGCVGVDEKARGKGVSLALLVKAIENMKERGVEGVLIDWVTIRGFYERLGFEVASEYETFEW</sequence>
<evidence type="ECO:0000256" key="2">
    <source>
        <dbReference type="ARBA" id="ARBA00023315"/>
    </source>
</evidence>
<evidence type="ECO:0000259" key="3">
    <source>
        <dbReference type="PROSITE" id="PS51186"/>
    </source>
</evidence>
<evidence type="ECO:0000313" key="5">
    <source>
        <dbReference type="Proteomes" id="UP000177625"/>
    </source>
</evidence>
<dbReference type="Gene3D" id="3.40.630.30">
    <property type="match status" value="2"/>
</dbReference>
<dbReference type="Pfam" id="PF00583">
    <property type="entry name" value="Acetyltransf_1"/>
    <property type="match status" value="1"/>
</dbReference>
<gene>
    <name evidence="4" type="ORF">RSE6_11104</name>
</gene>
<feature type="domain" description="N-acetyltransferase" evidence="3">
    <location>
        <begin position="196"/>
        <end position="326"/>
    </location>
</feature>
<dbReference type="PANTHER" id="PTHR43420">
    <property type="entry name" value="ACETYLTRANSFERASE"/>
    <property type="match status" value="1"/>
</dbReference>
<dbReference type="PROSITE" id="PS51186">
    <property type="entry name" value="GNAT"/>
    <property type="match status" value="2"/>
</dbReference>
<dbReference type="CDD" id="cd04301">
    <property type="entry name" value="NAT_SF"/>
    <property type="match status" value="2"/>
</dbReference>
<organism evidence="4 5">
    <name type="scientific">Rhynchosporium secalis</name>
    <name type="common">Barley scald fungus</name>
    <dbReference type="NCBI Taxonomy" id="38038"/>
    <lineage>
        <taxon>Eukaryota</taxon>
        <taxon>Fungi</taxon>
        <taxon>Dikarya</taxon>
        <taxon>Ascomycota</taxon>
        <taxon>Pezizomycotina</taxon>
        <taxon>Leotiomycetes</taxon>
        <taxon>Helotiales</taxon>
        <taxon>Ploettnerulaceae</taxon>
        <taxon>Rhynchosporium</taxon>
    </lineage>
</organism>
<keyword evidence="5" id="KW-1185">Reference proteome</keyword>
<dbReference type="AlphaFoldDB" id="A0A1E1MM57"/>
<dbReference type="PANTHER" id="PTHR43420:SF12">
    <property type="entry name" value="N-ACETYLTRANSFERASE DOMAIN-CONTAINING PROTEIN"/>
    <property type="match status" value="1"/>
</dbReference>
<protein>
    <recommendedName>
        <fullName evidence="3">N-acetyltransferase domain-containing protein</fullName>
    </recommendedName>
</protein>
<dbReference type="EMBL" id="FJVC01000414">
    <property type="protein sequence ID" value="CZT50164.1"/>
    <property type="molecule type" value="Genomic_DNA"/>
</dbReference>
<evidence type="ECO:0000313" key="4">
    <source>
        <dbReference type="EMBL" id="CZT50164.1"/>
    </source>
</evidence>
<reference evidence="5" key="1">
    <citation type="submission" date="2016-03" db="EMBL/GenBank/DDBJ databases">
        <authorList>
            <person name="Guldener U."/>
        </authorList>
    </citation>
    <scope>NUCLEOTIDE SEQUENCE [LARGE SCALE GENOMIC DNA]</scope>
</reference>
<dbReference type="Proteomes" id="UP000177625">
    <property type="component" value="Unassembled WGS sequence"/>
</dbReference>
<proteinExistence type="predicted"/>
<evidence type="ECO:0000256" key="1">
    <source>
        <dbReference type="ARBA" id="ARBA00022679"/>
    </source>
</evidence>